<proteinExistence type="predicted"/>
<reference evidence="1" key="1">
    <citation type="submission" date="2018-05" db="EMBL/GenBank/DDBJ databases">
        <authorList>
            <person name="Lanie J.A."/>
            <person name="Ng W.-L."/>
            <person name="Kazmierczak K.M."/>
            <person name="Andrzejewski T.M."/>
            <person name="Davidsen T.M."/>
            <person name="Wayne K.J."/>
            <person name="Tettelin H."/>
            <person name="Glass J.I."/>
            <person name="Rusch D."/>
            <person name="Podicherti R."/>
            <person name="Tsui H.-C.T."/>
            <person name="Winkler M.E."/>
        </authorList>
    </citation>
    <scope>NUCLEOTIDE SEQUENCE</scope>
</reference>
<name>A0A382FTP0_9ZZZZ</name>
<protein>
    <recommendedName>
        <fullName evidence="2">Amidohydrolase</fullName>
    </recommendedName>
</protein>
<gene>
    <name evidence="1" type="ORF">METZ01_LOCUS218893</name>
</gene>
<sequence>KNMGGGSDDIGDISWQVPTITLRYPANIPNLPGHNWSNAVAMATPIAHKGVLAGAKAQALNLFDLLTDDDLMEAAWDYYENVQTKDQQYTPLLREQDNPAVHLNEGIMAEFKGDMSEFYYDPSKYDTYMEQLGITYPTLEE</sequence>
<organism evidence="1">
    <name type="scientific">marine metagenome</name>
    <dbReference type="NCBI Taxonomy" id="408172"/>
    <lineage>
        <taxon>unclassified sequences</taxon>
        <taxon>metagenomes</taxon>
        <taxon>ecological metagenomes</taxon>
    </lineage>
</organism>
<evidence type="ECO:0000313" key="1">
    <source>
        <dbReference type="EMBL" id="SVB66039.1"/>
    </source>
</evidence>
<evidence type="ECO:0008006" key="2">
    <source>
        <dbReference type="Google" id="ProtNLM"/>
    </source>
</evidence>
<dbReference type="EMBL" id="UINC01051639">
    <property type="protein sequence ID" value="SVB66039.1"/>
    <property type="molecule type" value="Genomic_DNA"/>
</dbReference>
<dbReference type="AlphaFoldDB" id="A0A382FTP0"/>
<accession>A0A382FTP0</accession>
<dbReference type="Gene3D" id="3.40.630.10">
    <property type="entry name" value="Zn peptidases"/>
    <property type="match status" value="1"/>
</dbReference>
<feature type="non-terminal residue" evidence="1">
    <location>
        <position position="1"/>
    </location>
</feature>